<dbReference type="Proteomes" id="UP000245060">
    <property type="component" value="Unassembled WGS sequence"/>
</dbReference>
<dbReference type="EMBL" id="BQYH01000080">
    <property type="protein sequence ID" value="GKU75558.1"/>
    <property type="molecule type" value="Genomic_DNA"/>
</dbReference>
<name>A0AA37Q0A0_9MYCO</name>
<evidence type="ECO:0000313" key="2">
    <source>
        <dbReference type="EMBL" id="GKU75558.1"/>
    </source>
</evidence>
<comment type="caution">
    <text evidence="2">The sequence shown here is derived from an EMBL/GenBank/DDBJ whole genome shotgun (WGS) entry which is preliminary data.</text>
</comment>
<organism evidence="2 4">
    <name type="scientific">Mycobacterium montefiorense</name>
    <dbReference type="NCBI Taxonomy" id="154654"/>
    <lineage>
        <taxon>Bacteria</taxon>
        <taxon>Bacillati</taxon>
        <taxon>Actinomycetota</taxon>
        <taxon>Actinomycetes</taxon>
        <taxon>Mycobacteriales</taxon>
        <taxon>Mycobacteriaceae</taxon>
        <taxon>Mycobacterium</taxon>
        <taxon>Mycobacterium simiae complex</taxon>
    </lineage>
</organism>
<protein>
    <submittedName>
        <fullName evidence="2">Uncharacterized protein</fullName>
    </submittedName>
</protein>
<reference evidence="2" key="4">
    <citation type="submission" date="2022-04" db="EMBL/GenBank/DDBJ databases">
        <authorList>
            <person name="Komine T."/>
            <person name="Fukano H."/>
            <person name="Wada S."/>
        </authorList>
    </citation>
    <scope>NUCLEOTIDE SEQUENCE</scope>
    <source>
        <strain evidence="2">NJB18185</strain>
    </source>
</reference>
<reference evidence="2" key="3">
    <citation type="journal article" date="2022" name="Microbiol. Resour. Announc.">
        <title>Draft Genome Sequences of Eight Mycobacterium montefiorense Strains Isolated from Salamanders in Captivity.</title>
        <authorList>
            <person name="Komine T."/>
            <person name="Ihara H."/>
            <person name="Fukano H."/>
            <person name="Hoshino Y."/>
            <person name="Kurata O."/>
            <person name="Wada S."/>
        </authorList>
    </citation>
    <scope>NUCLEOTIDE SEQUENCE</scope>
    <source>
        <strain evidence="2">NJB18185</strain>
    </source>
</reference>
<evidence type="ECO:0000313" key="4">
    <source>
        <dbReference type="Proteomes" id="UP001139505"/>
    </source>
</evidence>
<sequence length="201" mass="22795">MVLKIIGGWEQLKATVNAYRFLDAGPDGDPLGQEDLPAAMNKLAKKFRLRWPHDRFAAKVHRCNQVRQKFAHFLFVSAIVGVEPPNRTLYFTSLGTPAASFKAERNSLGLEWLDEGLVRQSRHEDWITEQELRDTLAELKELIDWCHALGRIVHTLKDSPDLPDDHPIDTPEWVVPWRTEKASLLALRDIRLGDEAGASAP</sequence>
<reference evidence="1" key="1">
    <citation type="journal article" date="2018" name="Genome Announc.">
        <title>Draft Genome Sequence of Mycobacterium montefiorense Isolated from Japanese Black Salamander (Hynobius nigrescens).</title>
        <authorList>
            <person name="Fukano H."/>
            <person name="Yoshida M."/>
            <person name="Shimizu A."/>
            <person name="Iwao H."/>
            <person name="Katayama Y."/>
            <person name="Omatsu T."/>
            <person name="Mizutani T."/>
            <person name="Kurata O."/>
            <person name="Wada S."/>
            <person name="Hoshino Y."/>
        </authorList>
    </citation>
    <scope>NUCLEOTIDE SEQUENCE</scope>
    <source>
        <strain evidence="1">BS</strain>
    </source>
</reference>
<dbReference type="EMBL" id="BFCH01000007">
    <property type="protein sequence ID" value="GBG36767.1"/>
    <property type="molecule type" value="Genomic_DNA"/>
</dbReference>
<evidence type="ECO:0000313" key="3">
    <source>
        <dbReference type="Proteomes" id="UP000245060"/>
    </source>
</evidence>
<dbReference type="RefSeq" id="WP_108920938.1">
    <property type="nucleotide sequence ID" value="NZ_BFCH01000007.1"/>
</dbReference>
<accession>A0AA37Q0A0</accession>
<proteinExistence type="predicted"/>
<gene>
    <name evidence="1" type="ORF">MmonteBS_11390</name>
    <name evidence="2" type="ORF">NJB18185_53290</name>
</gene>
<evidence type="ECO:0000313" key="1">
    <source>
        <dbReference type="EMBL" id="GBG36767.1"/>
    </source>
</evidence>
<keyword evidence="3" id="KW-1185">Reference proteome</keyword>
<reference evidence="3" key="2">
    <citation type="submission" date="2018-04" db="EMBL/GenBank/DDBJ databases">
        <title>Draft genome sequence of Mycobacterium montefiorense isolated from Japanese black salamander.</title>
        <authorList>
            <person name="Fukano H."/>
            <person name="Yoshida M."/>
            <person name="Shimizu A."/>
            <person name="Iwao H."/>
            <person name="Kurata O."/>
            <person name="Katayama Y."/>
            <person name="Omatsu T."/>
            <person name="Mizutani T."/>
            <person name="Wada S."/>
            <person name="Hoshino Y."/>
        </authorList>
    </citation>
    <scope>NUCLEOTIDE SEQUENCE [LARGE SCALE GENOMIC DNA]</scope>
    <source>
        <strain evidence="3">BS</strain>
    </source>
</reference>
<dbReference type="AlphaFoldDB" id="A0AA37Q0A0"/>
<dbReference type="Proteomes" id="UP001139505">
    <property type="component" value="Unassembled WGS sequence"/>
</dbReference>